<dbReference type="Proteomes" id="UP000689195">
    <property type="component" value="Unassembled WGS sequence"/>
</dbReference>
<dbReference type="AlphaFoldDB" id="A0A8S1SFA4"/>
<organism evidence="1 2">
    <name type="scientific">Paramecium pentaurelia</name>
    <dbReference type="NCBI Taxonomy" id="43138"/>
    <lineage>
        <taxon>Eukaryota</taxon>
        <taxon>Sar</taxon>
        <taxon>Alveolata</taxon>
        <taxon>Ciliophora</taxon>
        <taxon>Intramacronucleata</taxon>
        <taxon>Oligohymenophorea</taxon>
        <taxon>Peniculida</taxon>
        <taxon>Parameciidae</taxon>
        <taxon>Paramecium</taxon>
    </lineage>
</organism>
<evidence type="ECO:0000313" key="1">
    <source>
        <dbReference type="EMBL" id="CAD8137124.1"/>
    </source>
</evidence>
<evidence type="ECO:0000313" key="2">
    <source>
        <dbReference type="Proteomes" id="UP000689195"/>
    </source>
</evidence>
<gene>
    <name evidence="1" type="ORF">PPENT_87.1.T0050515</name>
</gene>
<proteinExistence type="predicted"/>
<comment type="caution">
    <text evidence="1">The sequence shown here is derived from an EMBL/GenBank/DDBJ whole genome shotgun (WGS) entry which is preliminary data.</text>
</comment>
<accession>A0A8S1SFA4</accession>
<name>A0A8S1SFA4_9CILI</name>
<dbReference type="EMBL" id="CAJJDO010000005">
    <property type="protein sequence ID" value="CAD8137124.1"/>
    <property type="molecule type" value="Genomic_DNA"/>
</dbReference>
<reference evidence="1" key="1">
    <citation type="submission" date="2021-01" db="EMBL/GenBank/DDBJ databases">
        <authorList>
            <consortium name="Genoscope - CEA"/>
            <person name="William W."/>
        </authorList>
    </citation>
    <scope>NUCLEOTIDE SEQUENCE</scope>
</reference>
<sequence>MKNQELLIILMKIGMINLENYQVLIKNVELIVQLYILVHMMMQFKFQYLKQLKKKFIKAAWLDNIMGALKGLQYYSIEYPKLGQHIFQPLM</sequence>
<protein>
    <submittedName>
        <fullName evidence="1">Uncharacterized protein</fullName>
    </submittedName>
</protein>
<keyword evidence="2" id="KW-1185">Reference proteome</keyword>